<dbReference type="AlphaFoldDB" id="F6ENZ9"/>
<proteinExistence type="predicted"/>
<organism evidence="1 2">
    <name type="scientific">Hoyosella subflava (strain DSM 45089 / JCM 17490 / NBRC 109087 / DQS3-9A1)</name>
    <name type="common">Amycolicicoccus subflavus</name>
    <dbReference type="NCBI Taxonomy" id="443218"/>
    <lineage>
        <taxon>Bacteria</taxon>
        <taxon>Bacillati</taxon>
        <taxon>Actinomycetota</taxon>
        <taxon>Actinomycetes</taxon>
        <taxon>Mycobacteriales</taxon>
        <taxon>Hoyosellaceae</taxon>
        <taxon>Hoyosella</taxon>
    </lineage>
</organism>
<gene>
    <name evidence="1" type="ordered locus">AS9A_2016</name>
</gene>
<keyword evidence="2" id="KW-1185">Reference proteome</keyword>
<sequence>MVPSGLALRFLRREVRGKRTVVLLLTKGRGTQLPVRRNAAFRRE</sequence>
<dbReference type="Proteomes" id="UP000009235">
    <property type="component" value="Chromosome"/>
</dbReference>
<evidence type="ECO:0000313" key="2">
    <source>
        <dbReference type="Proteomes" id="UP000009235"/>
    </source>
</evidence>
<protein>
    <submittedName>
        <fullName evidence="1">Uncharacterized protein</fullName>
    </submittedName>
</protein>
<accession>F6ENZ9</accession>
<dbReference type="EMBL" id="CP002786">
    <property type="protein sequence ID" value="AEF40465.1"/>
    <property type="molecule type" value="Genomic_DNA"/>
</dbReference>
<dbReference type="HOGENOM" id="CLU_3211576_0_0_11"/>
<reference evidence="1 2" key="1">
    <citation type="journal article" date="2011" name="J. Bacteriol.">
        <title>Complete genome sequence of Amycolicicoccus subflavus DQS3-9A1T, an actinomycete isolated from crude oil-polluted soil.</title>
        <authorList>
            <person name="Cai M."/>
            <person name="Chen W.M."/>
            <person name="Nie Y."/>
            <person name="Chi C.Q."/>
            <person name="Wang Y.N."/>
            <person name="Tang Y.Q."/>
            <person name="Li G.Y."/>
            <person name="Wu X.L."/>
        </authorList>
    </citation>
    <scope>NUCLEOTIDE SEQUENCE [LARGE SCALE GENOMIC DNA]</scope>
    <source>
        <strain evidence="2">DSM 45089 / DQS3-9A1</strain>
    </source>
</reference>
<name>F6ENZ9_HOYSD</name>
<evidence type="ECO:0000313" key="1">
    <source>
        <dbReference type="EMBL" id="AEF40465.1"/>
    </source>
</evidence>
<dbReference type="KEGG" id="asd:AS9A_2016"/>